<protein>
    <submittedName>
        <fullName evidence="2">Uncharacterized protein</fullName>
    </submittedName>
</protein>
<evidence type="ECO:0000256" key="1">
    <source>
        <dbReference type="SAM" id="MobiDB-lite"/>
    </source>
</evidence>
<dbReference type="InterPro" id="IPR019311">
    <property type="entry name" value="Fy-3"/>
</dbReference>
<sequence length="97" mass="11168">MHNARLLTSPSLTDLCRPPPVISESEDDASGTRRLQMNLTLYGRNLSGLVLLVERDPMFHVNERTDFYRLCEHSTELHFESLEDQLKQVLPLVSLFL</sequence>
<evidence type="ECO:0000313" key="3">
    <source>
        <dbReference type="Proteomes" id="UP000270924"/>
    </source>
</evidence>
<accession>A0A3P7ENG9</accession>
<feature type="region of interest" description="Disordered" evidence="1">
    <location>
        <begin position="1"/>
        <end position="30"/>
    </location>
</feature>
<dbReference type="PANTHER" id="PTHR16525:SF0">
    <property type="entry name" value="PROTEIN C12ORF4"/>
    <property type="match status" value="1"/>
</dbReference>
<dbReference type="Proteomes" id="UP000270924">
    <property type="component" value="Unassembled WGS sequence"/>
</dbReference>
<name>A0A3P7ENG9_WUCBA</name>
<gene>
    <name evidence="2" type="ORF">WBA_LOCUS9923</name>
</gene>
<keyword evidence="3" id="KW-1185">Reference proteome</keyword>
<dbReference type="GO" id="GO:0005737">
    <property type="term" value="C:cytoplasm"/>
    <property type="evidence" value="ECO:0007669"/>
    <property type="project" value="TreeGrafter"/>
</dbReference>
<dbReference type="PANTHER" id="PTHR16525">
    <property type="entry name" value="PROTEIN C12ORF4"/>
    <property type="match status" value="1"/>
</dbReference>
<evidence type="ECO:0000313" key="2">
    <source>
        <dbReference type="EMBL" id="VDM17937.1"/>
    </source>
</evidence>
<dbReference type="EMBL" id="UYWW01010581">
    <property type="protein sequence ID" value="VDM17937.1"/>
    <property type="molecule type" value="Genomic_DNA"/>
</dbReference>
<reference evidence="2 3" key="1">
    <citation type="submission" date="2018-11" db="EMBL/GenBank/DDBJ databases">
        <authorList>
            <consortium name="Pathogen Informatics"/>
        </authorList>
    </citation>
    <scope>NUCLEOTIDE SEQUENCE [LARGE SCALE GENOMIC DNA]</scope>
</reference>
<organism evidence="2 3">
    <name type="scientific">Wuchereria bancrofti</name>
    <dbReference type="NCBI Taxonomy" id="6293"/>
    <lineage>
        <taxon>Eukaryota</taxon>
        <taxon>Metazoa</taxon>
        <taxon>Ecdysozoa</taxon>
        <taxon>Nematoda</taxon>
        <taxon>Chromadorea</taxon>
        <taxon>Rhabditida</taxon>
        <taxon>Spirurina</taxon>
        <taxon>Spiruromorpha</taxon>
        <taxon>Filarioidea</taxon>
        <taxon>Onchocercidae</taxon>
        <taxon>Wuchereria</taxon>
    </lineage>
</organism>
<dbReference type="OrthoDB" id="415359at2759"/>
<dbReference type="AlphaFoldDB" id="A0A3P7ENG9"/>
<dbReference type="InParanoid" id="A0A3P7ENG9"/>
<dbReference type="Pfam" id="PF10154">
    <property type="entry name" value="Fy-3"/>
    <property type="match status" value="1"/>
</dbReference>
<feature type="compositionally biased region" description="Polar residues" evidence="1">
    <location>
        <begin position="1"/>
        <end position="12"/>
    </location>
</feature>
<proteinExistence type="predicted"/>